<evidence type="ECO:0000256" key="8">
    <source>
        <dbReference type="ARBA" id="ARBA00023002"/>
    </source>
</evidence>
<evidence type="ECO:0000256" key="1">
    <source>
        <dbReference type="ARBA" id="ARBA00004496"/>
    </source>
</evidence>
<dbReference type="PANTHER" id="PTHR48109">
    <property type="entry name" value="DIHYDROOROTATE DEHYDROGENASE (QUINONE), MITOCHONDRIAL-RELATED"/>
    <property type="match status" value="1"/>
</dbReference>
<keyword evidence="12" id="KW-1185">Reference proteome</keyword>
<comment type="subcellular location">
    <subcellularLocation>
        <location evidence="1 9">Cytoplasm</location>
    </subcellularLocation>
</comment>
<dbReference type="GO" id="GO:0044205">
    <property type="term" value="P:'de novo' UMP biosynthetic process"/>
    <property type="evidence" value="ECO:0007669"/>
    <property type="project" value="UniProtKB-UniRule"/>
</dbReference>
<dbReference type="Pfam" id="PF01180">
    <property type="entry name" value="DHO_dh"/>
    <property type="match status" value="1"/>
</dbReference>
<comment type="function">
    <text evidence="9">Catalyzes the conversion of dihydroorotate to orotate.</text>
</comment>
<keyword evidence="4 9" id="KW-0963">Cytoplasm</keyword>
<feature type="binding site" evidence="9">
    <location>
        <position position="217"/>
    </location>
    <ligand>
        <name>FMN</name>
        <dbReference type="ChEBI" id="CHEBI:58210"/>
    </ligand>
</feature>
<feature type="binding site" evidence="9">
    <location>
        <position position="127"/>
    </location>
    <ligand>
        <name>substrate</name>
    </ligand>
</feature>
<keyword evidence="6 9" id="KW-0288">FMN</keyword>
<dbReference type="STRING" id="681398.PJIAN_4415"/>
<comment type="similarity">
    <text evidence="3 9">Belongs to the dihydroorotate dehydrogenase family. Type 1 subfamily.</text>
</comment>
<feature type="binding site" evidence="9">
    <location>
        <position position="165"/>
    </location>
    <ligand>
        <name>FMN</name>
        <dbReference type="ChEBI" id="CHEBI:58210"/>
    </ligand>
</feature>
<evidence type="ECO:0000256" key="5">
    <source>
        <dbReference type="ARBA" id="ARBA00022630"/>
    </source>
</evidence>
<feature type="binding site" evidence="9">
    <location>
        <begin position="45"/>
        <end position="46"/>
    </location>
    <ligand>
        <name>FMN</name>
        <dbReference type="ChEBI" id="CHEBI:58210"/>
    </ligand>
</feature>
<dbReference type="PANTHER" id="PTHR48109:SF1">
    <property type="entry name" value="DIHYDROOROTATE DEHYDROGENASE (FUMARATE)"/>
    <property type="match status" value="1"/>
</dbReference>
<dbReference type="InterPro" id="IPR005720">
    <property type="entry name" value="Dihydroorotate_DH_cat"/>
</dbReference>
<keyword evidence="8 9" id="KW-0560">Oxidoreductase</keyword>
<evidence type="ECO:0000256" key="6">
    <source>
        <dbReference type="ARBA" id="ARBA00022643"/>
    </source>
</evidence>
<evidence type="ECO:0000259" key="10">
    <source>
        <dbReference type="Pfam" id="PF01180"/>
    </source>
</evidence>
<dbReference type="InterPro" id="IPR013785">
    <property type="entry name" value="Aldolase_TIM"/>
</dbReference>
<feature type="binding site" evidence="9">
    <location>
        <position position="21"/>
    </location>
    <ligand>
        <name>FMN</name>
        <dbReference type="ChEBI" id="CHEBI:58210"/>
    </ligand>
</feature>
<evidence type="ECO:0000256" key="2">
    <source>
        <dbReference type="ARBA" id="ARBA00004725"/>
    </source>
</evidence>
<feature type="binding site" evidence="9">
    <location>
        <position position="99"/>
    </location>
    <ligand>
        <name>FMN</name>
        <dbReference type="ChEBI" id="CHEBI:58210"/>
    </ligand>
</feature>
<comment type="caution">
    <text evidence="11">The sequence shown here is derived from an EMBL/GenBank/DDBJ whole genome shotgun (WGS) entry which is preliminary data.</text>
</comment>
<dbReference type="InterPro" id="IPR033888">
    <property type="entry name" value="DHOD_1B"/>
</dbReference>
<evidence type="ECO:0000256" key="7">
    <source>
        <dbReference type="ARBA" id="ARBA00022975"/>
    </source>
</evidence>
<accession>A0A161M5U9</accession>
<dbReference type="GO" id="GO:0005737">
    <property type="term" value="C:cytoplasm"/>
    <property type="evidence" value="ECO:0007669"/>
    <property type="project" value="UniProtKB-SubCell"/>
</dbReference>
<comment type="pathway">
    <text evidence="2 9">Pyrimidine metabolism; UMP biosynthesis via de novo pathway.</text>
</comment>
<comment type="catalytic activity">
    <reaction evidence="9">
        <text>(S)-dihydroorotate + A = orotate + AH2</text>
        <dbReference type="Rhea" id="RHEA:18073"/>
        <dbReference type="ChEBI" id="CHEBI:13193"/>
        <dbReference type="ChEBI" id="CHEBI:17499"/>
        <dbReference type="ChEBI" id="CHEBI:30839"/>
        <dbReference type="ChEBI" id="CHEBI:30864"/>
    </reaction>
</comment>
<feature type="domain" description="Dihydroorotate dehydrogenase catalytic" evidence="10">
    <location>
        <begin position="4"/>
        <end position="286"/>
    </location>
</feature>
<dbReference type="EMBL" id="BDCR01000004">
    <property type="protein sequence ID" value="GAT63873.1"/>
    <property type="molecule type" value="Genomic_DNA"/>
</dbReference>
<feature type="binding site" evidence="9">
    <location>
        <position position="127"/>
    </location>
    <ligand>
        <name>FMN</name>
        <dbReference type="ChEBI" id="CHEBI:58210"/>
    </ligand>
</feature>
<dbReference type="InterPro" id="IPR024920">
    <property type="entry name" value="Dihydroorotate_DH_1"/>
</dbReference>
<feature type="active site" description="Nucleophile" evidence="9">
    <location>
        <position position="130"/>
    </location>
</feature>
<dbReference type="NCBIfam" id="TIGR01037">
    <property type="entry name" value="pyrD_sub1_fam"/>
    <property type="match status" value="1"/>
</dbReference>
<reference evidence="12" key="1">
    <citation type="submission" date="2016-04" db="EMBL/GenBank/DDBJ databases">
        <title>Draft genome sequence of Paludibacter jiangxiensis strain NM7.</title>
        <authorList>
            <person name="Qiu Y."/>
            <person name="Matsuura N."/>
            <person name="Ohashi A."/>
            <person name="Tourlousse M.D."/>
            <person name="Sekiguchi Y."/>
        </authorList>
    </citation>
    <scope>NUCLEOTIDE SEQUENCE [LARGE SCALE GENOMIC DNA]</scope>
    <source>
        <strain evidence="12">NM7</strain>
    </source>
</reference>
<organism evidence="11 12">
    <name type="scientific">Paludibacter jiangxiensis</name>
    <dbReference type="NCBI Taxonomy" id="681398"/>
    <lineage>
        <taxon>Bacteria</taxon>
        <taxon>Pseudomonadati</taxon>
        <taxon>Bacteroidota</taxon>
        <taxon>Bacteroidia</taxon>
        <taxon>Bacteroidales</taxon>
        <taxon>Paludibacteraceae</taxon>
        <taxon>Paludibacter</taxon>
    </lineage>
</organism>
<dbReference type="GO" id="GO:0006207">
    <property type="term" value="P:'de novo' pyrimidine nucleobase biosynthetic process"/>
    <property type="evidence" value="ECO:0007669"/>
    <property type="project" value="InterPro"/>
</dbReference>
<dbReference type="InterPro" id="IPR050074">
    <property type="entry name" value="DHO_dehydrogenase"/>
</dbReference>
<dbReference type="Gene3D" id="3.20.20.70">
    <property type="entry name" value="Aldolase class I"/>
    <property type="match status" value="1"/>
</dbReference>
<feature type="binding site" evidence="9">
    <location>
        <position position="45"/>
    </location>
    <ligand>
        <name>substrate</name>
    </ligand>
</feature>
<feature type="binding site" evidence="9">
    <location>
        <begin position="243"/>
        <end position="244"/>
    </location>
    <ligand>
        <name>FMN</name>
        <dbReference type="ChEBI" id="CHEBI:58210"/>
    </ligand>
</feature>
<dbReference type="HAMAP" id="MF_00224">
    <property type="entry name" value="DHO_dh_type1"/>
    <property type="match status" value="1"/>
</dbReference>
<evidence type="ECO:0000256" key="3">
    <source>
        <dbReference type="ARBA" id="ARBA00008008"/>
    </source>
</evidence>
<gene>
    <name evidence="9" type="primary">pyrD</name>
    <name evidence="11" type="ORF">PJIAN_4415</name>
</gene>
<dbReference type="GO" id="GO:0004152">
    <property type="term" value="F:dihydroorotate dehydrogenase activity"/>
    <property type="evidence" value="ECO:0007669"/>
    <property type="project" value="UniProtKB-UniRule"/>
</dbReference>
<evidence type="ECO:0000313" key="12">
    <source>
        <dbReference type="Proteomes" id="UP000076586"/>
    </source>
</evidence>
<dbReference type="PROSITE" id="PS00911">
    <property type="entry name" value="DHODEHASE_1"/>
    <property type="match status" value="1"/>
</dbReference>
<dbReference type="RefSeq" id="WP_068705461.1">
    <property type="nucleotide sequence ID" value="NZ_BDCR01000004.1"/>
</dbReference>
<evidence type="ECO:0000313" key="11">
    <source>
        <dbReference type="EMBL" id="GAT63873.1"/>
    </source>
</evidence>
<keyword evidence="5 9" id="KW-0285">Flavoprotein</keyword>
<sequence length="303" mass="32327">MADLKIRIGELEFKNPVTTASGTFGFGEEYTDFMDLDRIGGIFTKGTTIRHREGNAYPRMAETPSGMLNAVGLQNKGVDYFISSIYPRIKDYDTNIMVNVSGSTIEDYVATAEKVNELDKIPAIELNISCPNVKQGGMTFGVSCAGAAEVVRAVRKAYSKTLIVKLSPNVTDIASIAQAVEEEGADSVSLINTLLGMAIDAETRKPYLSTITGGLSGPCVKPVALRMVWQVAKAVKIPVIGLGGIMNTADAIEFFLAGATAIQIGTANFIDPAISVKVVEGINEYLDRHGCSSIYDIIGALEA</sequence>
<dbReference type="PROSITE" id="PS00912">
    <property type="entry name" value="DHODEHASE_2"/>
    <property type="match status" value="1"/>
</dbReference>
<dbReference type="OrthoDB" id="9794954at2"/>
<feature type="binding site" evidence="9">
    <location>
        <begin position="69"/>
        <end position="73"/>
    </location>
    <ligand>
        <name>substrate</name>
    </ligand>
</feature>
<feature type="binding site" evidence="9">
    <location>
        <begin position="265"/>
        <end position="266"/>
    </location>
    <ligand>
        <name>FMN</name>
        <dbReference type="ChEBI" id="CHEBI:58210"/>
    </ligand>
</feature>
<keyword evidence="7 9" id="KW-0665">Pyrimidine biosynthesis</keyword>
<feature type="binding site" evidence="9">
    <location>
        <begin position="192"/>
        <end position="193"/>
    </location>
    <ligand>
        <name>substrate</name>
    </ligand>
</feature>
<dbReference type="PIRSF" id="PIRSF000164">
    <property type="entry name" value="DHO_oxidase"/>
    <property type="match status" value="1"/>
</dbReference>
<dbReference type="FunFam" id="3.20.20.70:FF:000027">
    <property type="entry name" value="Dihydropyrimidine dehydrogenase [NADP(+)]"/>
    <property type="match status" value="1"/>
</dbReference>
<proteinExistence type="inferred from homology"/>
<dbReference type="SUPFAM" id="SSF51395">
    <property type="entry name" value="FMN-linked oxidoreductases"/>
    <property type="match status" value="1"/>
</dbReference>
<dbReference type="InterPro" id="IPR012135">
    <property type="entry name" value="Dihydroorotate_DH_1_2"/>
</dbReference>
<name>A0A161M5U9_9BACT</name>
<dbReference type="CDD" id="cd04740">
    <property type="entry name" value="DHOD_1B_like"/>
    <property type="match status" value="1"/>
</dbReference>
<dbReference type="NCBIfam" id="NF005574">
    <property type="entry name" value="PRK07259.1"/>
    <property type="match status" value="1"/>
</dbReference>
<dbReference type="AlphaFoldDB" id="A0A161M5U9"/>
<feature type="binding site" evidence="9">
    <location>
        <position position="191"/>
    </location>
    <ligand>
        <name>FMN</name>
        <dbReference type="ChEBI" id="CHEBI:58210"/>
    </ligand>
</feature>
<dbReference type="UniPathway" id="UPA00070"/>
<dbReference type="InterPro" id="IPR049622">
    <property type="entry name" value="Dihydroorotate_DH_I"/>
</dbReference>
<dbReference type="EC" id="1.3.-.-" evidence="9"/>
<evidence type="ECO:0000256" key="4">
    <source>
        <dbReference type="ARBA" id="ARBA00022490"/>
    </source>
</evidence>
<dbReference type="InterPro" id="IPR001295">
    <property type="entry name" value="Dihydroorotate_DH_CS"/>
</dbReference>
<dbReference type="Proteomes" id="UP000076586">
    <property type="component" value="Unassembled WGS sequence"/>
</dbReference>
<protein>
    <recommendedName>
        <fullName evidence="9">Dihydroorotate dehydrogenase</fullName>
        <shortName evidence="9">DHOD</shortName>
        <shortName evidence="9">DHODase</shortName>
        <shortName evidence="9">DHOdehase</shortName>
        <ecNumber evidence="9">1.3.-.-</ecNumber>
    </recommendedName>
</protein>
<reference evidence="12" key="2">
    <citation type="journal article" date="2017" name="Genome Announc.">
        <title>Draft genome sequence of Paludibacter jiangxiensis NM7(T), a propionate-producing fermentative bacterium.</title>
        <authorList>
            <person name="Qiu Y.-L."/>
            <person name="Tourlousse D.M."/>
            <person name="Matsuura N."/>
            <person name="Ohashi A."/>
            <person name="Sekiguchi Y."/>
        </authorList>
    </citation>
    <scope>NUCLEOTIDE SEQUENCE [LARGE SCALE GENOMIC DNA]</scope>
    <source>
        <strain evidence="12">NM7</strain>
    </source>
</reference>
<comment type="cofactor">
    <cofactor evidence="9">
        <name>FMN</name>
        <dbReference type="ChEBI" id="CHEBI:58210"/>
    </cofactor>
    <text evidence="9">Binds 1 FMN per subunit.</text>
</comment>
<evidence type="ECO:0000256" key="9">
    <source>
        <dbReference type="HAMAP-Rule" id="MF_00224"/>
    </source>
</evidence>